<accession>A0ABD5JLN8</accession>
<name>A0ABD5JLN8_9ACTN</name>
<comment type="caution">
    <text evidence="1">The sequence shown here is derived from an EMBL/GenBank/DDBJ whole genome shotgun (WGS) entry which is preliminary data.</text>
</comment>
<dbReference type="AlphaFoldDB" id="A0ABD5JLN8"/>
<organism evidence="1 2">
    <name type="scientific">Streptomyces antimycoticus</name>
    <dbReference type="NCBI Taxonomy" id="68175"/>
    <lineage>
        <taxon>Bacteria</taxon>
        <taxon>Bacillati</taxon>
        <taxon>Actinomycetota</taxon>
        <taxon>Actinomycetes</taxon>
        <taxon>Kitasatosporales</taxon>
        <taxon>Streptomycetaceae</taxon>
        <taxon>Streptomyces</taxon>
        <taxon>Streptomyces violaceusniger group</taxon>
    </lineage>
</organism>
<evidence type="ECO:0000313" key="2">
    <source>
        <dbReference type="Proteomes" id="UP001354649"/>
    </source>
</evidence>
<evidence type="ECO:0000313" key="1">
    <source>
        <dbReference type="EMBL" id="MEE4588069.1"/>
    </source>
</evidence>
<sequence length="43" mass="4577">MTALPVYRWHLASFPAALPPTAEAEVRVILAAAQFAARLDAVA</sequence>
<gene>
    <name evidence="1" type="ORF">V2K49_34135</name>
</gene>
<dbReference type="Proteomes" id="UP001354649">
    <property type="component" value="Unassembled WGS sequence"/>
</dbReference>
<protein>
    <submittedName>
        <fullName evidence="1">Uncharacterized protein</fullName>
    </submittedName>
</protein>
<dbReference type="EMBL" id="JAZBJQ010000030">
    <property type="protein sequence ID" value="MEE4588069.1"/>
    <property type="molecule type" value="Genomic_DNA"/>
</dbReference>
<reference evidence="1 2" key="1">
    <citation type="submission" date="2023-11" db="EMBL/GenBank/DDBJ databases">
        <title>30 novel species of actinomycetes from the DSMZ collection.</title>
        <authorList>
            <person name="Nouioui I."/>
        </authorList>
    </citation>
    <scope>NUCLEOTIDE SEQUENCE [LARGE SCALE GENOMIC DNA]</scope>
    <source>
        <strain evidence="1 2">DSM 41602</strain>
    </source>
</reference>
<proteinExistence type="predicted"/>